<evidence type="ECO:0000313" key="2">
    <source>
        <dbReference type="Proteomes" id="UP000683520"/>
    </source>
</evidence>
<accession>A0ABX8KVQ5</accession>
<protein>
    <submittedName>
        <fullName evidence="1">Uncharacterized protein</fullName>
    </submittedName>
</protein>
<sequence>MRVQTIDRAATVRLVVGEVHGTSTPPALVAVAYTHGDRQFWIATITSAVTVDLNRRLASHVDELNVILQPVQPPFLLFVLVVLYQRRRTQHVHQFLLAARREYADETWFDDVVGEVCC</sequence>
<dbReference type="EMBL" id="CP077302">
    <property type="protein sequence ID" value="QXB17878.1"/>
    <property type="molecule type" value="Genomic_DNA"/>
</dbReference>
<reference evidence="1 2" key="1">
    <citation type="submission" date="2021-06" db="EMBL/GenBank/DDBJ databases">
        <title>FDA dAtabase for Regulatory Grade micrObial Sequences (FDA-ARGOS): Supporting development and validation of Infectious Disease Dx tests.</title>
        <authorList>
            <person name="Sproer C."/>
            <person name="Gronow S."/>
            <person name="Severitt S."/>
            <person name="Schroder I."/>
            <person name="Tallon L."/>
            <person name="Sadzewicz L."/>
            <person name="Zhao X."/>
            <person name="Boylan J."/>
            <person name="Ott S."/>
            <person name="Bowen H."/>
            <person name="Vavikolanu K."/>
            <person name="Mehta A."/>
            <person name="Aluvathingal J."/>
            <person name="Nadendla S."/>
            <person name="Lowell S."/>
            <person name="Myers T."/>
            <person name="Yan Y."/>
        </authorList>
    </citation>
    <scope>NUCLEOTIDE SEQUENCE [LARGE SCALE GENOMIC DNA]</scope>
    <source>
        <strain evidence="1 2">FDAARGOS 1425</strain>
    </source>
</reference>
<dbReference type="Proteomes" id="UP000683520">
    <property type="component" value="Chromosome"/>
</dbReference>
<name>A0ABX8KVQ5_9CORY</name>
<dbReference type="RefSeq" id="WP_167594504.1">
    <property type="nucleotide sequence ID" value="NZ_CP047198.1"/>
</dbReference>
<keyword evidence="2" id="KW-1185">Reference proteome</keyword>
<organism evidence="1 2">
    <name type="scientific">Corynebacterium coyleae</name>
    <dbReference type="NCBI Taxonomy" id="53374"/>
    <lineage>
        <taxon>Bacteria</taxon>
        <taxon>Bacillati</taxon>
        <taxon>Actinomycetota</taxon>
        <taxon>Actinomycetes</taxon>
        <taxon>Mycobacteriales</taxon>
        <taxon>Corynebacteriaceae</taxon>
        <taxon>Corynebacterium</taxon>
    </lineage>
</organism>
<evidence type="ECO:0000313" key="1">
    <source>
        <dbReference type="EMBL" id="QXB17878.1"/>
    </source>
</evidence>
<gene>
    <name evidence="1" type="ORF">I6L55_08220</name>
</gene>
<proteinExistence type="predicted"/>
<dbReference type="GeneID" id="92750162"/>